<sequence>MTDTATHQPLRFLRTREVCEKIGRSRSSLEKLLVKDSNFPRPIKDGIGRASTNYWYEHEVEAWMSQWATQLRPADDA</sequence>
<dbReference type="RefSeq" id="WP_166019389.1">
    <property type="nucleotide sequence ID" value="NZ_JAUORK010000003.1"/>
</dbReference>
<dbReference type="InterPro" id="IPR010260">
    <property type="entry name" value="AlpA"/>
</dbReference>
<gene>
    <name evidence="1" type="ORF">Q4535_03885</name>
</gene>
<organism evidence="1 2">
    <name type="scientific">Cobetia amphilecti</name>
    <dbReference type="NCBI Taxonomy" id="1055104"/>
    <lineage>
        <taxon>Bacteria</taxon>
        <taxon>Pseudomonadati</taxon>
        <taxon>Pseudomonadota</taxon>
        <taxon>Gammaproteobacteria</taxon>
        <taxon>Oceanospirillales</taxon>
        <taxon>Halomonadaceae</taxon>
        <taxon>Cobetia</taxon>
    </lineage>
</organism>
<proteinExistence type="predicted"/>
<evidence type="ECO:0000313" key="1">
    <source>
        <dbReference type="EMBL" id="MDO6671254.1"/>
    </source>
</evidence>
<dbReference type="Pfam" id="PF05930">
    <property type="entry name" value="Phage_AlpA"/>
    <property type="match status" value="1"/>
</dbReference>
<evidence type="ECO:0000313" key="2">
    <source>
        <dbReference type="Proteomes" id="UP001170481"/>
    </source>
</evidence>
<accession>A0AAP4TVZ8</accession>
<protein>
    <submittedName>
        <fullName evidence="1">AlpA family phage regulatory protein</fullName>
    </submittedName>
</protein>
<dbReference type="Gene3D" id="1.10.238.160">
    <property type="match status" value="1"/>
</dbReference>
<reference evidence="1" key="1">
    <citation type="submission" date="2023-07" db="EMBL/GenBank/DDBJ databases">
        <title>Genome content predicts the carbon catabolic preferences of heterotrophic bacteria.</title>
        <authorList>
            <person name="Gralka M."/>
        </authorList>
    </citation>
    <scope>NUCLEOTIDE SEQUENCE</scope>
    <source>
        <strain evidence="1">C2R13</strain>
    </source>
</reference>
<dbReference type="EMBL" id="JAUORK010000003">
    <property type="protein sequence ID" value="MDO6671254.1"/>
    <property type="molecule type" value="Genomic_DNA"/>
</dbReference>
<dbReference type="Proteomes" id="UP001170481">
    <property type="component" value="Unassembled WGS sequence"/>
</dbReference>
<comment type="caution">
    <text evidence="1">The sequence shown here is derived from an EMBL/GenBank/DDBJ whole genome shotgun (WGS) entry which is preliminary data.</text>
</comment>
<name>A0AAP4TVZ8_9GAMM</name>
<dbReference type="AlphaFoldDB" id="A0AAP4TVZ8"/>